<reference evidence="1 2" key="1">
    <citation type="submission" date="2020-12" db="EMBL/GenBank/DDBJ databases">
        <title>Genome sequence of clinical Mycobacterium intracellulare strains.</title>
        <authorList>
            <person name="Tateishi Y."/>
            <person name="Matsumoto S."/>
            <person name="Fukushima Y."/>
            <person name="Nakajima C."/>
            <person name="Suzuki Y."/>
        </authorList>
    </citation>
    <scope>NUCLEOTIDE SEQUENCE [LARGE SCALE GENOMIC DNA]</scope>
    <source>
        <strain evidence="1 2">M018</strain>
        <plasmid evidence="1 2">pM018</plasmid>
    </source>
</reference>
<dbReference type="RefSeq" id="WP_202349078.1">
    <property type="nucleotide sequence ID" value="NZ_AP024256.1"/>
</dbReference>
<evidence type="ECO:0008006" key="3">
    <source>
        <dbReference type="Google" id="ProtNLM"/>
    </source>
</evidence>
<dbReference type="Proteomes" id="UP000595205">
    <property type="component" value="Plasmid pM018"/>
</dbReference>
<dbReference type="AlphaFoldDB" id="A0A7R7MYY1"/>
<gene>
    <name evidence="1" type="ORF">MINTM018_53030</name>
</gene>
<proteinExistence type="predicted"/>
<evidence type="ECO:0000313" key="2">
    <source>
        <dbReference type="Proteomes" id="UP000595205"/>
    </source>
</evidence>
<sequence>MTTPNQSDADVFGNIPDLASLVGLGAFKVGGGGSTNWGQEVTEDFVQSLIKGPAISLPTSISDVPAAIVKLGEYLATLPLEALQLFEGFIPGSVAEDFANVTTAVSTIVNGLLVDPLGTIVTVLNQIIEIFQGLVVTPVNEGVQSIKDWVNAQENNLKNLVANLFGGLAQRDGTNATSADVGNAAADTSTKADKADSAASIGELNSAVLSIRNNKSIMSGIDETEESNFLMTDLFSGGTDPTDIISATASSVPVAYWRAEQAAKKGFISWFGKGFDNITALYIDVYKANYDTSTWDLIHTSPNQIGPVDTTWKYLVYSIADEAERLDIQPSDVLGVAWRVVGTGTHSIAGKSAGSWLPDHPTVVPARPASTRTGSGALAFSSTTYSSDIPWFGIGIVTGDIAPPVLTPRKQTFAAAGNFTYTIPEQFRVKGSLIDIVQLGDGGGGNGAAGAPGGDCGDWKGTTLEYGVDIPDGTTTITGTNGPGGAGGSVSNINGSNGSGNTVVVPGYGTLTAAGGAASGAPGFFGQGVTPFTYQGVIYQGGGEATVPGQDGPSPGAGGGSWATFSGSAGKGGRAQTWFVARQP</sequence>
<protein>
    <recommendedName>
        <fullName evidence="3">Minor tail protein</fullName>
    </recommendedName>
</protein>
<name>A0A7R7MYY1_MYCIT</name>
<accession>A0A7R7MYY1</accession>
<keyword evidence="1" id="KW-0614">Plasmid</keyword>
<organism evidence="1 2">
    <name type="scientific">Mycobacterium intracellulare</name>
    <dbReference type="NCBI Taxonomy" id="1767"/>
    <lineage>
        <taxon>Bacteria</taxon>
        <taxon>Bacillati</taxon>
        <taxon>Actinomycetota</taxon>
        <taxon>Actinomycetes</taxon>
        <taxon>Mycobacteriales</taxon>
        <taxon>Mycobacteriaceae</taxon>
        <taxon>Mycobacterium</taxon>
        <taxon>Mycobacterium avium complex (MAC)</taxon>
    </lineage>
</organism>
<geneLocation type="plasmid" evidence="1 2">
    <name>pM018</name>
</geneLocation>
<dbReference type="EMBL" id="AP024256">
    <property type="protein sequence ID" value="BCP02534.1"/>
    <property type="molecule type" value="Genomic_DNA"/>
</dbReference>
<evidence type="ECO:0000313" key="1">
    <source>
        <dbReference type="EMBL" id="BCP02534.1"/>
    </source>
</evidence>